<evidence type="ECO:0000313" key="6">
    <source>
        <dbReference type="EMBL" id="MDR7340633.1"/>
    </source>
</evidence>
<feature type="signal peptide" evidence="3">
    <location>
        <begin position="1"/>
        <end position="26"/>
    </location>
</feature>
<evidence type="ECO:0000256" key="1">
    <source>
        <dbReference type="PIRSR" id="PIRSR637460-1"/>
    </source>
</evidence>
<organism evidence="5 7">
    <name type="scientific">Glycomyces lechevalierae</name>
    <dbReference type="NCBI Taxonomy" id="256034"/>
    <lineage>
        <taxon>Bacteria</taxon>
        <taxon>Bacillati</taxon>
        <taxon>Actinomycetota</taxon>
        <taxon>Actinomycetes</taxon>
        <taxon>Glycomycetales</taxon>
        <taxon>Glycomycetaceae</taxon>
        <taxon>Glycomyces</taxon>
    </lineage>
</organism>
<dbReference type="GO" id="GO:0004806">
    <property type="term" value="F:triacylglycerol lipase activity"/>
    <property type="evidence" value="ECO:0007669"/>
    <property type="project" value="TreeGrafter"/>
</dbReference>
<feature type="domain" description="SGNH hydrolase-type esterase" evidence="4">
    <location>
        <begin position="35"/>
        <end position="250"/>
    </location>
</feature>
<feature type="active site" evidence="1">
    <location>
        <position position="243"/>
    </location>
</feature>
<dbReference type="Proteomes" id="UP001183604">
    <property type="component" value="Unassembled WGS sequence"/>
</dbReference>
<reference evidence="5" key="1">
    <citation type="submission" date="2022-12" db="EMBL/GenBank/DDBJ databases">
        <title>Gycomyces niveus sp.nov., a novel actinomycete isolated from soil in Shouguang.</title>
        <authorList>
            <person name="Yang X."/>
        </authorList>
    </citation>
    <scope>NUCLEOTIDE SEQUENCE</scope>
    <source>
        <strain evidence="5">DSM 44724</strain>
    </source>
</reference>
<comment type="caution">
    <text evidence="5">The sequence shown here is derived from an EMBL/GenBank/DDBJ whole genome shotgun (WGS) entry which is preliminary data.</text>
</comment>
<feature type="disulfide bond" evidence="2">
    <location>
        <begin position="176"/>
        <end position="225"/>
    </location>
</feature>
<dbReference type="PANTHER" id="PTHR37981:SF1">
    <property type="entry name" value="SGNH HYDROLASE-TYPE ESTERASE DOMAIN-CONTAINING PROTEIN"/>
    <property type="match status" value="1"/>
</dbReference>
<dbReference type="InterPro" id="IPR013830">
    <property type="entry name" value="SGNH_hydro"/>
</dbReference>
<dbReference type="EMBL" id="JAVDYD010000001">
    <property type="protein sequence ID" value="MDR7340633.1"/>
    <property type="molecule type" value="Genomic_DNA"/>
</dbReference>
<accession>A0A9X3SX40</accession>
<evidence type="ECO:0000259" key="4">
    <source>
        <dbReference type="Pfam" id="PF13472"/>
    </source>
</evidence>
<protein>
    <submittedName>
        <fullName evidence="6">Lysophospholipase L1-like esterase</fullName>
    </submittedName>
    <submittedName>
        <fullName evidence="5">SGNH/GDSL hydrolase family protein</fullName>
    </submittedName>
</protein>
<dbReference type="RefSeq" id="WP_270123040.1">
    <property type="nucleotide sequence ID" value="NZ_BAAAOM010000001.1"/>
</dbReference>
<dbReference type="SUPFAM" id="SSF52266">
    <property type="entry name" value="SGNH hydrolase"/>
    <property type="match status" value="1"/>
</dbReference>
<dbReference type="PANTHER" id="PTHR37981">
    <property type="entry name" value="LIPASE 2"/>
    <property type="match status" value="1"/>
</dbReference>
<dbReference type="InterPro" id="IPR036514">
    <property type="entry name" value="SGNH_hydro_sf"/>
</dbReference>
<dbReference type="EMBL" id="JAPZVQ010000010">
    <property type="protein sequence ID" value="MDA1386567.1"/>
    <property type="molecule type" value="Genomic_DNA"/>
</dbReference>
<feature type="chain" id="PRO_5040912615" evidence="3">
    <location>
        <begin position="27"/>
        <end position="263"/>
    </location>
</feature>
<dbReference type="CDD" id="cd01823">
    <property type="entry name" value="SEST_like"/>
    <property type="match status" value="1"/>
</dbReference>
<evidence type="ECO:0000313" key="7">
    <source>
        <dbReference type="Proteomes" id="UP001145799"/>
    </source>
</evidence>
<keyword evidence="5" id="KW-0378">Hydrolase</keyword>
<proteinExistence type="predicted"/>
<keyword evidence="2" id="KW-1015">Disulfide bond</keyword>
<name>A0A9X3SX40_9ACTN</name>
<feature type="active site" description="Nucleophile" evidence="1">
    <location>
        <position position="39"/>
    </location>
</feature>
<dbReference type="Pfam" id="PF13472">
    <property type="entry name" value="Lipase_GDSL_2"/>
    <property type="match status" value="1"/>
</dbReference>
<dbReference type="InterPro" id="IPR037460">
    <property type="entry name" value="SEST-like"/>
</dbReference>
<evidence type="ECO:0000256" key="2">
    <source>
        <dbReference type="PIRSR" id="PIRSR637460-2"/>
    </source>
</evidence>
<dbReference type="Gene3D" id="3.40.50.1110">
    <property type="entry name" value="SGNH hydrolase"/>
    <property type="match status" value="1"/>
</dbReference>
<dbReference type="Proteomes" id="UP001145799">
    <property type="component" value="Unassembled WGS sequence"/>
</dbReference>
<keyword evidence="3" id="KW-0732">Signal</keyword>
<dbReference type="GO" id="GO:0019433">
    <property type="term" value="P:triglyceride catabolic process"/>
    <property type="evidence" value="ECO:0007669"/>
    <property type="project" value="TreeGrafter"/>
</dbReference>
<gene>
    <name evidence="6" type="ORF">J2S69_004352</name>
    <name evidence="5" type="ORF">O2L01_16330</name>
</gene>
<evidence type="ECO:0000256" key="3">
    <source>
        <dbReference type="SAM" id="SignalP"/>
    </source>
</evidence>
<keyword evidence="8" id="KW-1185">Reference proteome</keyword>
<dbReference type="AlphaFoldDB" id="A0A9X3SX40"/>
<evidence type="ECO:0000313" key="8">
    <source>
        <dbReference type="Proteomes" id="UP001183604"/>
    </source>
</evidence>
<feature type="disulfide bond" evidence="2">
    <location>
        <begin position="119"/>
        <end position="126"/>
    </location>
</feature>
<reference evidence="6 8" key="2">
    <citation type="submission" date="2023-07" db="EMBL/GenBank/DDBJ databases">
        <title>Sequencing the genomes of 1000 actinobacteria strains.</title>
        <authorList>
            <person name="Klenk H.-P."/>
        </authorList>
    </citation>
    <scope>NUCLEOTIDE SEQUENCE [LARGE SCALE GENOMIC DNA]</scope>
    <source>
        <strain evidence="6 8">DSM 44724</strain>
    </source>
</reference>
<sequence length="263" mass="27864">MNPARLAAAALAATAALVLAPAAVQALPEPMHYVALGDSYSSGTGTGEYFDEECLRSAKAYPRLLATGLDADLDFAACSGATTNDLLTKQLGSLDAETDLVTLTIGGNDIGWAEAVKACLTPLTNCIDEIEDSEAIVRDELPGLLDGAYGAIENRAPNADVYVLGYPRLFNGERACGALKQPNVVEQTRMNEAADGLAEVVRDKAEEHGFTFVDVRDAFAGHAICDDVAYLNGLAYPTVESYHPNAMGHRNGYYPAVARALDY</sequence>
<evidence type="ECO:0000313" key="5">
    <source>
        <dbReference type="EMBL" id="MDA1386567.1"/>
    </source>
</evidence>
<feature type="disulfide bond" evidence="2">
    <location>
        <begin position="54"/>
        <end position="78"/>
    </location>
</feature>